<dbReference type="SUPFAM" id="SSF51126">
    <property type="entry name" value="Pectin lyase-like"/>
    <property type="match status" value="1"/>
</dbReference>
<proteinExistence type="inferred from homology"/>
<name>A0A6D2JDY6_9BRAS</name>
<evidence type="ECO:0000256" key="4">
    <source>
        <dbReference type="ARBA" id="ARBA00022525"/>
    </source>
</evidence>
<evidence type="ECO:0000256" key="6">
    <source>
        <dbReference type="ARBA" id="ARBA00023015"/>
    </source>
</evidence>
<comment type="caution">
    <text evidence="13">The sequence shown here is derived from an EMBL/GenBank/DDBJ whole genome shotgun (WGS) entry which is preliminary data.</text>
</comment>
<evidence type="ECO:0000256" key="5">
    <source>
        <dbReference type="ARBA" id="ARBA00022801"/>
    </source>
</evidence>
<accession>A0A6D2JDY6</accession>
<feature type="short sequence motif" description="VHIID" evidence="10">
    <location>
        <begin position="242"/>
        <end position="246"/>
    </location>
</feature>
<evidence type="ECO:0000256" key="9">
    <source>
        <dbReference type="ARBA" id="ARBA00023316"/>
    </source>
</evidence>
<dbReference type="AlphaFoldDB" id="A0A6D2JDY6"/>
<dbReference type="GO" id="GO:0071555">
    <property type="term" value="P:cell wall organization"/>
    <property type="evidence" value="ECO:0007669"/>
    <property type="project" value="UniProtKB-KW"/>
</dbReference>
<evidence type="ECO:0000256" key="12">
    <source>
        <dbReference type="RuleBase" id="RU361169"/>
    </source>
</evidence>
<keyword evidence="4" id="KW-0964">Secreted</keyword>
<dbReference type="SMART" id="SM00710">
    <property type="entry name" value="PbH1"/>
    <property type="match status" value="4"/>
</dbReference>
<dbReference type="Proteomes" id="UP000467841">
    <property type="component" value="Unassembled WGS sequence"/>
</dbReference>
<feature type="region of interest" description="VHIID" evidence="10">
    <location>
        <begin position="211"/>
        <end position="276"/>
    </location>
</feature>
<sequence length="867" mass="95549">MYKHPREELTEAYSLPPFEPNSVGKLRYLPVHNSRKRVCTLEPYPDFPAHNALSTATVLVSSHNSSAYEDTSGSCVTDEFNDFKHKIKELETVMMGPDSLDLVVDYTDSFDSTSCQEINSWRSTLEAISRRDLRADLVSCAKAMSENDLMMAHSMMEKLRLMVSVSGEPIQRLGAYLLEGLVAQLASSGSSIYKALNKCPEPASDDLLSYMHILYEVCPYFKFGYMSANGAIAEAMKEENRVHIIDFQIGQGSQWVTLIQAFAARPGGPPRIRITGIDDMTSAYARGGGLSIVGNRLAKLAKQFNVPFEFNSVAVSVSEVKPINLRVRPGEALAVNFAFVLHHMPDESVSTENHRDRLLRMVKSLSPKVVTLVEQESNTNTAAFFPRFMETMNYYAAMFESIDVTLPRNHKQRINVEQHCLARDVVNIIACEGADRVERHELLGKWSSRFGMAGFTPYPLSPLVNSTIKTLLRNYSDKYRLEERDGALYLGLSANAKDFPIVAKPGSDITAALLKAFNEACQFPTRSSVVIPKGEYKLGEIEMKGPCKAPMHINLQGTVKADGNIHGKDFWVAFRYMTGFKLNGGGTFDGEGNAAWRVNNCHKTFECKKLPISIRFDYITDGKVRGITSLDAKNFHINVIGAKNMTFEDVKIFAPEESPNTDGIHVGRSDGIKIINTLISTGDDCVSVGDGMKNLLVERVTCGPGHGLSIGSLGRYGHEQDVSGIRIINCTLQGTDNGLRIKTWPSAACSTTASGMHFENIVLKNVSNPILIDQEYCPWNQCNKQKPSTIKLMDISFKNIRGTSGNKDAVKLLCSKGFPCKNVVLGDINIKYNGADGPATFQCSNVSPSLTGTQIPKACSSPVTKAH</sequence>
<evidence type="ECO:0000256" key="8">
    <source>
        <dbReference type="ARBA" id="ARBA00023295"/>
    </source>
</evidence>
<keyword evidence="3" id="KW-0134">Cell wall</keyword>
<dbReference type="InterPro" id="IPR000743">
    <property type="entry name" value="Glyco_hydro_28"/>
</dbReference>
<organism evidence="13 14">
    <name type="scientific">Microthlaspi erraticum</name>
    <dbReference type="NCBI Taxonomy" id="1685480"/>
    <lineage>
        <taxon>Eukaryota</taxon>
        <taxon>Viridiplantae</taxon>
        <taxon>Streptophyta</taxon>
        <taxon>Embryophyta</taxon>
        <taxon>Tracheophyta</taxon>
        <taxon>Spermatophyta</taxon>
        <taxon>Magnoliopsida</taxon>
        <taxon>eudicotyledons</taxon>
        <taxon>Gunneridae</taxon>
        <taxon>Pentapetalae</taxon>
        <taxon>rosids</taxon>
        <taxon>malvids</taxon>
        <taxon>Brassicales</taxon>
        <taxon>Brassicaceae</taxon>
        <taxon>Coluteocarpeae</taxon>
        <taxon>Microthlaspi</taxon>
    </lineage>
</organism>
<gene>
    <name evidence="13" type="ORF">MERR_LOCUS22446</name>
</gene>
<keyword evidence="14" id="KW-1185">Reference proteome</keyword>
<evidence type="ECO:0000256" key="2">
    <source>
        <dbReference type="ARBA" id="ARBA00008834"/>
    </source>
</evidence>
<comment type="subcellular location">
    <subcellularLocation>
        <location evidence="1">Secreted</location>
        <location evidence="1">Cell wall</location>
    </subcellularLocation>
</comment>
<keyword evidence="7" id="KW-0804">Transcription</keyword>
<dbReference type="InterPro" id="IPR005202">
    <property type="entry name" value="TF_GRAS"/>
</dbReference>
<comment type="caution">
    <text evidence="10">Lacks conserved residue(s) required for the propagation of feature annotation.</text>
</comment>
<evidence type="ECO:0000313" key="13">
    <source>
        <dbReference type="EMBL" id="CAA7035211.1"/>
    </source>
</evidence>
<keyword evidence="5 12" id="KW-0378">Hydrolase</keyword>
<evidence type="ECO:0000256" key="1">
    <source>
        <dbReference type="ARBA" id="ARBA00004191"/>
    </source>
</evidence>
<dbReference type="OrthoDB" id="593669at2759"/>
<comment type="similarity">
    <text evidence="10">Belongs to the GRAS family.</text>
</comment>
<dbReference type="InterPro" id="IPR011050">
    <property type="entry name" value="Pectin_lyase_fold/virulence"/>
</dbReference>
<dbReference type="GO" id="GO:0004650">
    <property type="term" value="F:polygalacturonase activity"/>
    <property type="evidence" value="ECO:0007669"/>
    <property type="project" value="InterPro"/>
</dbReference>
<feature type="region of interest" description="SAW" evidence="10">
    <location>
        <begin position="430"/>
        <end position="508"/>
    </location>
</feature>
<dbReference type="Pfam" id="PF03514">
    <property type="entry name" value="GRAS"/>
    <property type="match status" value="1"/>
</dbReference>
<dbReference type="InterPro" id="IPR012334">
    <property type="entry name" value="Pectin_lyas_fold"/>
</dbReference>
<reference evidence="13" key="1">
    <citation type="submission" date="2020-01" db="EMBL/GenBank/DDBJ databases">
        <authorList>
            <person name="Mishra B."/>
        </authorList>
    </citation>
    <scope>NUCLEOTIDE SEQUENCE [LARGE SCALE GENOMIC DNA]</scope>
</reference>
<dbReference type="Gene3D" id="2.160.20.10">
    <property type="entry name" value="Single-stranded right-handed beta-helix, Pectin lyase-like"/>
    <property type="match status" value="1"/>
</dbReference>
<evidence type="ECO:0000256" key="11">
    <source>
        <dbReference type="PROSITE-ProRule" id="PRU10052"/>
    </source>
</evidence>
<dbReference type="EMBL" id="CACVBM020001153">
    <property type="protein sequence ID" value="CAA7035211.1"/>
    <property type="molecule type" value="Genomic_DNA"/>
</dbReference>
<feature type="active site" evidence="11">
    <location>
        <position position="706"/>
    </location>
</feature>
<evidence type="ECO:0000256" key="10">
    <source>
        <dbReference type="PROSITE-ProRule" id="PRU01191"/>
    </source>
</evidence>
<evidence type="ECO:0000313" key="14">
    <source>
        <dbReference type="Proteomes" id="UP000467841"/>
    </source>
</evidence>
<dbReference type="GO" id="GO:0005975">
    <property type="term" value="P:carbohydrate metabolic process"/>
    <property type="evidence" value="ECO:0007669"/>
    <property type="project" value="InterPro"/>
</dbReference>
<evidence type="ECO:0000256" key="3">
    <source>
        <dbReference type="ARBA" id="ARBA00022512"/>
    </source>
</evidence>
<protein>
    <submittedName>
        <fullName evidence="13">Uncharacterized protein</fullName>
    </submittedName>
</protein>
<dbReference type="PANTHER" id="PTHR31636">
    <property type="entry name" value="OSJNBA0084A10.13 PROTEIN-RELATED"/>
    <property type="match status" value="1"/>
</dbReference>
<dbReference type="PROSITE" id="PS00502">
    <property type="entry name" value="POLYGALACTURONASE"/>
    <property type="match status" value="1"/>
</dbReference>
<dbReference type="InterPro" id="IPR006626">
    <property type="entry name" value="PbH1"/>
</dbReference>
<keyword evidence="6" id="KW-0805">Transcription regulation</keyword>
<keyword evidence="9" id="KW-0961">Cell wall biogenesis/degradation</keyword>
<comment type="similarity">
    <text evidence="2 12">Belongs to the glycosyl hydrolase 28 family.</text>
</comment>
<keyword evidence="8 12" id="KW-0326">Glycosidase</keyword>
<dbReference type="FunFam" id="2.160.20.10:FF:000004">
    <property type="entry name" value="Pectin lyase-like superfamily protein"/>
    <property type="match status" value="1"/>
</dbReference>
<feature type="region of interest" description="Leucine repeat II (LRII)" evidence="10">
    <location>
        <begin position="292"/>
        <end position="324"/>
    </location>
</feature>
<dbReference type="PROSITE" id="PS50985">
    <property type="entry name" value="GRAS"/>
    <property type="match status" value="1"/>
</dbReference>
<dbReference type="Pfam" id="PF00295">
    <property type="entry name" value="Glyco_hydro_28"/>
    <property type="match status" value="1"/>
</dbReference>
<evidence type="ECO:0000256" key="7">
    <source>
        <dbReference type="ARBA" id="ARBA00023163"/>
    </source>
</evidence>